<dbReference type="InterPro" id="IPR000352">
    <property type="entry name" value="Pep_chain_release_fac_I"/>
</dbReference>
<dbReference type="Gene3D" id="3.30.70.1660">
    <property type="match status" value="1"/>
</dbReference>
<dbReference type="GO" id="GO:0003747">
    <property type="term" value="F:translation release factor activity"/>
    <property type="evidence" value="ECO:0007669"/>
    <property type="project" value="InterPro"/>
</dbReference>
<dbReference type="RefSeq" id="WP_109405268.1">
    <property type="nucleotide sequence ID" value="NZ_QFFG01000004.1"/>
</dbReference>
<gene>
    <name evidence="4" type="ORF">DIS07_10820</name>
</gene>
<evidence type="ECO:0000313" key="4">
    <source>
        <dbReference type="EMBL" id="PWG04952.1"/>
    </source>
</evidence>
<feature type="coiled-coil region" evidence="2">
    <location>
        <begin position="158"/>
        <end position="185"/>
    </location>
</feature>
<dbReference type="NCBIfam" id="TIGR03072">
    <property type="entry name" value="release_prfH"/>
    <property type="match status" value="1"/>
</dbReference>
<evidence type="ECO:0000256" key="1">
    <source>
        <dbReference type="ARBA" id="ARBA00010835"/>
    </source>
</evidence>
<keyword evidence="5" id="KW-1185">Reference proteome</keyword>
<evidence type="ECO:0000256" key="2">
    <source>
        <dbReference type="SAM" id="Coils"/>
    </source>
</evidence>
<dbReference type="InterPro" id="IPR017509">
    <property type="entry name" value="PrfH"/>
</dbReference>
<dbReference type="EMBL" id="QFFG01000004">
    <property type="protein sequence ID" value="PWG04952.1"/>
    <property type="molecule type" value="Genomic_DNA"/>
</dbReference>
<keyword evidence="2" id="KW-0175">Coiled coil</keyword>
<evidence type="ECO:0000313" key="5">
    <source>
        <dbReference type="Proteomes" id="UP000245670"/>
    </source>
</evidence>
<comment type="similarity">
    <text evidence="1">Belongs to the prokaryotic/mitochondrial release factor family.</text>
</comment>
<dbReference type="Gene3D" id="3.30.160.20">
    <property type="match status" value="1"/>
</dbReference>
<dbReference type="AlphaFoldDB" id="A0A2U2J9G0"/>
<reference evidence="4 5" key="1">
    <citation type="submission" date="2018-05" db="EMBL/GenBank/DDBJ databases">
        <title>Polaribacter aquimarinus sp. nov., isolated from sediment in a sediment of sea.</title>
        <authorList>
            <person name="Lu D."/>
        </authorList>
    </citation>
    <scope>NUCLEOTIDE SEQUENCE [LARGE SCALE GENOMIC DNA]</scope>
    <source>
        <strain evidence="4 5">ZY113</strain>
    </source>
</reference>
<feature type="domain" description="Prokaryotic-type class I peptide chain release factors" evidence="3">
    <location>
        <begin position="122"/>
        <end position="138"/>
    </location>
</feature>
<dbReference type="SUPFAM" id="SSF75620">
    <property type="entry name" value="Release factor"/>
    <property type="match status" value="1"/>
</dbReference>
<dbReference type="InterPro" id="IPR045853">
    <property type="entry name" value="Pep_chain_release_fac_I_sf"/>
</dbReference>
<comment type="caution">
    <text evidence="4">The sequence shown here is derived from an EMBL/GenBank/DDBJ whole genome shotgun (WGS) entry which is preliminary data.</text>
</comment>
<evidence type="ECO:0000259" key="3">
    <source>
        <dbReference type="PROSITE" id="PS00745"/>
    </source>
</evidence>
<organism evidence="4 5">
    <name type="scientific">Polaribacter aquimarinus</name>
    <dbReference type="NCBI Taxonomy" id="2100726"/>
    <lineage>
        <taxon>Bacteria</taxon>
        <taxon>Pseudomonadati</taxon>
        <taxon>Bacteroidota</taxon>
        <taxon>Flavobacteriia</taxon>
        <taxon>Flavobacteriales</taxon>
        <taxon>Flavobacteriaceae</taxon>
    </lineage>
</organism>
<accession>A0A2U2J9G0</accession>
<dbReference type="Proteomes" id="UP000245670">
    <property type="component" value="Unassembled WGS sequence"/>
</dbReference>
<dbReference type="OrthoDB" id="9815709at2"/>
<name>A0A2U2J9G0_9FLAO</name>
<sequence length="233" mass="26731">MKTKIIQISAGKGPAECEYVVAKVLRIFLLELISNKIDYTILNRETGIENGTIQSVSIQLKGNHLADFLKNWLGTIQWIGTSTFRKFHKRKNWFVGCFEVDEIPAFVGNTILEKDIQFQAIRSSGAGGQHVNKVSSAIRAKHLKTGIQVLVMDSRSQHQNKKIAIKRLQEKLEEFTLDEAKEQLKNQWENHQALERGNPVRVFKGTDFNVVKKDKSFKSKRNKLKNDLRKQLE</sequence>
<protein>
    <submittedName>
        <fullName evidence="4">Peptide chain release factor H</fullName>
    </submittedName>
</protein>
<dbReference type="PANTHER" id="PTHR43804">
    <property type="entry name" value="LD18447P"/>
    <property type="match status" value="1"/>
</dbReference>
<dbReference type="Pfam" id="PF00472">
    <property type="entry name" value="RF-1"/>
    <property type="match status" value="1"/>
</dbReference>
<proteinExistence type="inferred from homology"/>
<dbReference type="PANTHER" id="PTHR43804:SF9">
    <property type="entry name" value="PEPTIDE CHAIN RELEASE FACTOR HOMOLOG-RELATED"/>
    <property type="match status" value="1"/>
</dbReference>
<dbReference type="PROSITE" id="PS00745">
    <property type="entry name" value="RF_PROK_I"/>
    <property type="match status" value="1"/>
</dbReference>
<dbReference type="InterPro" id="IPR050057">
    <property type="entry name" value="Prokaryotic/Mito_RF"/>
</dbReference>